<dbReference type="PANTHER" id="PTHR43433">
    <property type="entry name" value="HYDROLASE, ALPHA/BETA FOLD FAMILY PROTEIN"/>
    <property type="match status" value="1"/>
</dbReference>
<dbReference type="EMBL" id="KP161205">
    <property type="protein sequence ID" value="AJO72745.1"/>
    <property type="molecule type" value="Genomic_DNA"/>
</dbReference>
<dbReference type="GO" id="GO:0016746">
    <property type="term" value="F:acyltransferase activity"/>
    <property type="evidence" value="ECO:0007669"/>
    <property type="project" value="UniProtKB-KW"/>
</dbReference>
<evidence type="ECO:0000259" key="1">
    <source>
        <dbReference type="Pfam" id="PF12697"/>
    </source>
</evidence>
<dbReference type="InterPro" id="IPR000073">
    <property type="entry name" value="AB_hydrolase_1"/>
</dbReference>
<keyword evidence="2" id="KW-0012">Acyltransferase</keyword>
<dbReference type="GO" id="GO:0016787">
    <property type="term" value="F:hydrolase activity"/>
    <property type="evidence" value="ECO:0007669"/>
    <property type="project" value="UniProtKB-KW"/>
</dbReference>
<dbReference type="SUPFAM" id="SSF53474">
    <property type="entry name" value="alpha/beta-Hydrolases"/>
    <property type="match status" value="1"/>
</dbReference>
<proteinExistence type="predicted"/>
<organism evidence="2">
    <name type="scientific">Nocardia terpenica</name>
    <dbReference type="NCBI Taxonomy" id="455432"/>
    <lineage>
        <taxon>Bacteria</taxon>
        <taxon>Bacillati</taxon>
        <taxon>Actinomycetota</taxon>
        <taxon>Actinomycetes</taxon>
        <taxon>Mycobacteriales</taxon>
        <taxon>Nocardiaceae</taxon>
        <taxon>Nocardia</taxon>
    </lineage>
</organism>
<dbReference type="InterPro" id="IPR050471">
    <property type="entry name" value="AB_hydrolase"/>
</dbReference>
<reference evidence="2" key="2">
    <citation type="journal article" date="2016" name="Org. Biomol. Chem.">
        <title>Target-specific identification and characterization of the putative gene cluster for brasilinolide biosynthesis revealing the mechanistic insights and combinatorial synthetic utility of 2-deoxy-l-fucose biosynthetic enzymes.</title>
        <authorList>
            <person name="Chiu H.T."/>
            <person name="Weng C.P."/>
            <person name="Lin Y.C."/>
            <person name="Chen K.H."/>
        </authorList>
    </citation>
    <scope>NUCLEOTIDE SEQUENCE</scope>
    <source>
        <strain evidence="2">IFM 0406</strain>
    </source>
</reference>
<evidence type="ECO:0000313" key="2">
    <source>
        <dbReference type="EMBL" id="AJO72745.1"/>
    </source>
</evidence>
<reference evidence="2" key="1">
    <citation type="submission" date="2014-11" db="EMBL/GenBank/DDBJ databases">
        <authorList>
            <person name="Zhu J."/>
            <person name="Qi W."/>
            <person name="Song R."/>
        </authorList>
    </citation>
    <scope>NUCLEOTIDE SEQUENCE</scope>
    <source>
        <strain evidence="2">IFM 0406</strain>
    </source>
</reference>
<gene>
    <name evidence="2" type="primary">nbrS3</name>
</gene>
<dbReference type="PANTHER" id="PTHR43433:SF4">
    <property type="entry name" value="NON-HEME CHLOROPEROXIDASE-RELATED"/>
    <property type="match status" value="1"/>
</dbReference>
<dbReference type="InterPro" id="IPR029058">
    <property type="entry name" value="AB_hydrolase_fold"/>
</dbReference>
<accession>A0A0U1YZA0</accession>
<keyword evidence="2" id="KW-0378">Hydrolase</keyword>
<dbReference type="AlphaFoldDB" id="A0A0U1YZA0"/>
<feature type="domain" description="AB hydrolase-1" evidence="1">
    <location>
        <begin position="31"/>
        <end position="249"/>
    </location>
</feature>
<name>A0A0U1YZA0_9NOCA</name>
<dbReference type="Pfam" id="PF12697">
    <property type="entry name" value="Abhydrolase_6"/>
    <property type="match status" value="1"/>
</dbReference>
<dbReference type="PRINTS" id="PR00111">
    <property type="entry name" value="ABHYDROLASE"/>
</dbReference>
<dbReference type="Gene3D" id="3.40.50.1820">
    <property type="entry name" value="alpha/beta hydrolase"/>
    <property type="match status" value="1"/>
</dbReference>
<sequence>MGHAAVRTPGADLMTTAAGIAVVERGEGAPVVLLHGGLGTHVTWLPFVDAAGNGLRFFLFDSPGHGGSDPLDSPLTYSLAADRVAAAIAELGLDRPLVGGWSDGGQIALELAVRHPGTAGALIVGGAYPRFDRGGIRDKHRMLLGANRRNEPNLEFLDYCLGEEGPTIKGWHPGGEPQWRRVVEDSAHMWLTYEGLSDEQLAGIDIPVLVLGADQDELVGPEMTVELFRALSGSAAELAIIPGSDHDAIRTPTGAPRFVPPFRAFTDRVAK</sequence>
<protein>
    <submittedName>
        <fullName evidence="2">Alpha/beta-Hydrolase or acyltransferase</fullName>
    </submittedName>
</protein>
<keyword evidence="2" id="KW-0808">Transferase</keyword>